<feature type="region of interest" description="Disordered" evidence="1">
    <location>
        <begin position="73"/>
        <end position="119"/>
    </location>
</feature>
<feature type="region of interest" description="Disordered" evidence="1">
    <location>
        <begin position="154"/>
        <end position="192"/>
    </location>
</feature>
<feature type="region of interest" description="Disordered" evidence="1">
    <location>
        <begin position="1"/>
        <end position="38"/>
    </location>
</feature>
<reference evidence="2 3" key="1">
    <citation type="submission" date="2019-05" db="EMBL/GenBank/DDBJ databases">
        <title>Emergence of the Ug99 lineage of the wheat stem rust pathogen through somatic hybridization.</title>
        <authorList>
            <person name="Li F."/>
            <person name="Upadhyaya N.M."/>
            <person name="Sperschneider J."/>
            <person name="Matny O."/>
            <person name="Nguyen-Phuc H."/>
            <person name="Mago R."/>
            <person name="Raley C."/>
            <person name="Miller M.E."/>
            <person name="Silverstein K.A.T."/>
            <person name="Henningsen E."/>
            <person name="Hirsch C.D."/>
            <person name="Visser B."/>
            <person name="Pretorius Z.A."/>
            <person name="Steffenson B.J."/>
            <person name="Schwessinger B."/>
            <person name="Dodds P.N."/>
            <person name="Figueroa M."/>
        </authorList>
    </citation>
    <scope>NUCLEOTIDE SEQUENCE [LARGE SCALE GENOMIC DNA]</scope>
    <source>
        <strain evidence="2">21-0</strain>
    </source>
</reference>
<organism evidence="2 3">
    <name type="scientific">Puccinia graminis f. sp. tritici</name>
    <dbReference type="NCBI Taxonomy" id="56615"/>
    <lineage>
        <taxon>Eukaryota</taxon>
        <taxon>Fungi</taxon>
        <taxon>Dikarya</taxon>
        <taxon>Basidiomycota</taxon>
        <taxon>Pucciniomycotina</taxon>
        <taxon>Pucciniomycetes</taxon>
        <taxon>Pucciniales</taxon>
        <taxon>Pucciniaceae</taxon>
        <taxon>Puccinia</taxon>
    </lineage>
</organism>
<proteinExistence type="predicted"/>
<gene>
    <name evidence="2" type="ORF">PGT21_033850</name>
</gene>
<name>A0A5B0Q7N6_PUCGR</name>
<evidence type="ECO:0000313" key="3">
    <source>
        <dbReference type="Proteomes" id="UP000324748"/>
    </source>
</evidence>
<comment type="caution">
    <text evidence="2">The sequence shown here is derived from an EMBL/GenBank/DDBJ whole genome shotgun (WGS) entry which is preliminary data.</text>
</comment>
<sequence>MKGKATTERKPATPKQETRQTSHAKSKGLAPKPVKDELQWQTVPSWITGKNIPNNLKQASMTSYGIREGEKYNPISIGSETSSSHEDGCNGEEDRPLTLSPTPSHDQLAPQREEAPRPSQIIREEGLPKDYDAHAPSVTAFVFQIPRLADSSRAHVSTQTSSDLNPSTAVHQSTQTSKGVDASTQTATQEVTPAEVNAHSETTFNQGGVVRRLTRDKQQLSTWRTLGFSVLACLSINTPPHTQMISNPSGHNQHSRKRAEAGIYSQLVKRARLESPPQLAAISDNTGTAMVKFQGSCYKNVRTAGGTPIHNDYISQGAGPKLHEELLSIAFEREIRSHNSFRAVEMGVAADSIEPEPLD</sequence>
<evidence type="ECO:0000256" key="1">
    <source>
        <dbReference type="SAM" id="MobiDB-lite"/>
    </source>
</evidence>
<dbReference type="EMBL" id="VSWC01000028">
    <property type="protein sequence ID" value="KAA1109132.1"/>
    <property type="molecule type" value="Genomic_DNA"/>
</dbReference>
<evidence type="ECO:0000313" key="2">
    <source>
        <dbReference type="EMBL" id="KAA1109132.1"/>
    </source>
</evidence>
<dbReference type="Proteomes" id="UP000324748">
    <property type="component" value="Unassembled WGS sequence"/>
</dbReference>
<feature type="compositionally biased region" description="Basic and acidic residues" evidence="1">
    <location>
        <begin position="83"/>
        <end position="96"/>
    </location>
</feature>
<accession>A0A5B0Q7N6</accession>
<feature type="compositionally biased region" description="Basic and acidic residues" evidence="1">
    <location>
        <begin position="1"/>
        <end position="20"/>
    </location>
</feature>
<feature type="compositionally biased region" description="Polar residues" evidence="1">
    <location>
        <begin position="154"/>
        <end position="191"/>
    </location>
</feature>
<protein>
    <submittedName>
        <fullName evidence="2">Uncharacterized protein</fullName>
    </submittedName>
</protein>
<dbReference type="AlphaFoldDB" id="A0A5B0Q7N6"/>
<keyword evidence="3" id="KW-1185">Reference proteome</keyword>